<protein>
    <recommendedName>
        <fullName evidence="1">non-specific serine/threonine protein kinase</fullName>
        <ecNumber evidence="1">2.7.11.1</ecNumber>
    </recommendedName>
</protein>
<dbReference type="InterPro" id="IPR000719">
    <property type="entry name" value="Prot_kinase_dom"/>
</dbReference>
<dbReference type="PANTHER" id="PTHR24356">
    <property type="entry name" value="SERINE/THREONINE-PROTEIN KINASE"/>
    <property type="match status" value="1"/>
</dbReference>
<dbReference type="SUPFAM" id="SSF56112">
    <property type="entry name" value="Protein kinase-like (PK-like)"/>
    <property type="match status" value="1"/>
</dbReference>
<keyword evidence="6" id="KW-0418">Kinase</keyword>
<evidence type="ECO:0000259" key="10">
    <source>
        <dbReference type="PROSITE" id="PS50011"/>
    </source>
</evidence>
<feature type="non-terminal residue" evidence="11">
    <location>
        <position position="107"/>
    </location>
</feature>
<organism evidence="11 12">
    <name type="scientific">Hymenolepis diminuta</name>
    <name type="common">Rat tapeworm</name>
    <dbReference type="NCBI Taxonomy" id="6216"/>
    <lineage>
        <taxon>Eukaryota</taxon>
        <taxon>Metazoa</taxon>
        <taxon>Spiralia</taxon>
        <taxon>Lophotrochozoa</taxon>
        <taxon>Platyhelminthes</taxon>
        <taxon>Cestoda</taxon>
        <taxon>Eucestoda</taxon>
        <taxon>Cyclophyllidea</taxon>
        <taxon>Hymenolepididae</taxon>
        <taxon>Hymenolepis</taxon>
    </lineage>
</organism>
<keyword evidence="7" id="KW-0067">ATP-binding</keyword>
<accession>A0A564ZEZ4</accession>
<dbReference type="PROSITE" id="PS50011">
    <property type="entry name" value="PROTEIN_KINASE_DOM"/>
    <property type="match status" value="1"/>
</dbReference>
<comment type="catalytic activity">
    <reaction evidence="9">
        <text>L-seryl-[protein] + ATP = O-phospho-L-seryl-[protein] + ADP + H(+)</text>
        <dbReference type="Rhea" id="RHEA:17989"/>
        <dbReference type="Rhea" id="RHEA-COMP:9863"/>
        <dbReference type="Rhea" id="RHEA-COMP:11604"/>
        <dbReference type="ChEBI" id="CHEBI:15378"/>
        <dbReference type="ChEBI" id="CHEBI:29999"/>
        <dbReference type="ChEBI" id="CHEBI:30616"/>
        <dbReference type="ChEBI" id="CHEBI:83421"/>
        <dbReference type="ChEBI" id="CHEBI:456216"/>
        <dbReference type="EC" id="2.7.11.1"/>
    </reaction>
</comment>
<dbReference type="InterPro" id="IPR011009">
    <property type="entry name" value="Kinase-like_dom_sf"/>
</dbReference>
<keyword evidence="12" id="KW-1185">Reference proteome</keyword>
<dbReference type="SMART" id="SM00220">
    <property type="entry name" value="S_TKc"/>
    <property type="match status" value="1"/>
</dbReference>
<dbReference type="FunFam" id="3.30.200.20:FF:000192">
    <property type="entry name" value="Serine/threonine-protein kinase cot-1"/>
    <property type="match status" value="1"/>
</dbReference>
<dbReference type="AlphaFoldDB" id="A0A564ZEZ4"/>
<evidence type="ECO:0000256" key="1">
    <source>
        <dbReference type="ARBA" id="ARBA00012513"/>
    </source>
</evidence>
<keyword evidence="3" id="KW-0597">Phosphoprotein</keyword>
<dbReference type="GO" id="GO:0043065">
    <property type="term" value="P:positive regulation of apoptotic process"/>
    <property type="evidence" value="ECO:0007669"/>
    <property type="project" value="TreeGrafter"/>
</dbReference>
<dbReference type="GO" id="GO:0000082">
    <property type="term" value="P:G1/S transition of mitotic cell cycle"/>
    <property type="evidence" value="ECO:0007669"/>
    <property type="project" value="TreeGrafter"/>
</dbReference>
<dbReference type="InterPro" id="IPR050236">
    <property type="entry name" value="Ser_Thr_kinase_AGC"/>
</dbReference>
<evidence type="ECO:0000256" key="2">
    <source>
        <dbReference type="ARBA" id="ARBA00022527"/>
    </source>
</evidence>
<dbReference type="GO" id="GO:0005524">
    <property type="term" value="F:ATP binding"/>
    <property type="evidence" value="ECO:0007669"/>
    <property type="project" value="UniProtKB-KW"/>
</dbReference>
<reference evidence="11 12" key="1">
    <citation type="submission" date="2019-07" db="EMBL/GenBank/DDBJ databases">
        <authorList>
            <person name="Jastrzebski P J."/>
            <person name="Paukszto L."/>
            <person name="Jastrzebski P J."/>
        </authorList>
    </citation>
    <scope>NUCLEOTIDE SEQUENCE [LARGE SCALE GENOMIC DNA]</scope>
    <source>
        <strain evidence="11 12">WMS-il1</strain>
    </source>
</reference>
<gene>
    <name evidence="11" type="ORF">WMSIL1_LOCUS14783</name>
</gene>
<dbReference type="Pfam" id="PF00069">
    <property type="entry name" value="Pkinase"/>
    <property type="match status" value="1"/>
</dbReference>
<evidence type="ECO:0000256" key="9">
    <source>
        <dbReference type="ARBA" id="ARBA00048679"/>
    </source>
</evidence>
<keyword evidence="5" id="KW-0547">Nucleotide-binding</keyword>
<evidence type="ECO:0000256" key="7">
    <source>
        <dbReference type="ARBA" id="ARBA00022840"/>
    </source>
</evidence>
<dbReference type="Proteomes" id="UP000321570">
    <property type="component" value="Unassembled WGS sequence"/>
</dbReference>
<proteinExistence type="predicted"/>
<dbReference type="GO" id="GO:0046620">
    <property type="term" value="P:regulation of organ growth"/>
    <property type="evidence" value="ECO:0007669"/>
    <property type="project" value="TreeGrafter"/>
</dbReference>
<dbReference type="Gene3D" id="3.30.200.20">
    <property type="entry name" value="Phosphorylase Kinase, domain 1"/>
    <property type="match status" value="1"/>
</dbReference>
<feature type="domain" description="Protein kinase" evidence="10">
    <location>
        <begin position="2"/>
        <end position="107"/>
    </location>
</feature>
<sequence length="107" mass="12749">MFIRIKRLGVGAFGWVWLVRKKENRQLYAMKILKKRDVVRRRQLAHVQAERDILAEADSDWVVKLFFSFQDSHALYLVMEYIPGGDMMSLLIKKEIFEEPLARFYIA</sequence>
<evidence type="ECO:0000313" key="11">
    <source>
        <dbReference type="EMBL" id="VUZ57364.1"/>
    </source>
</evidence>
<keyword evidence="4" id="KW-0808">Transferase</keyword>
<evidence type="ECO:0000256" key="3">
    <source>
        <dbReference type="ARBA" id="ARBA00022553"/>
    </source>
</evidence>
<dbReference type="GO" id="GO:0035329">
    <property type="term" value="P:hippo signaling"/>
    <property type="evidence" value="ECO:0007669"/>
    <property type="project" value="TreeGrafter"/>
</dbReference>
<evidence type="ECO:0000256" key="6">
    <source>
        <dbReference type="ARBA" id="ARBA00022777"/>
    </source>
</evidence>
<dbReference type="PANTHER" id="PTHR24356:SF418">
    <property type="entry name" value="SERINE_THREONINE-PROTEIN KINASE WARTS"/>
    <property type="match status" value="1"/>
</dbReference>
<evidence type="ECO:0000256" key="5">
    <source>
        <dbReference type="ARBA" id="ARBA00022741"/>
    </source>
</evidence>
<keyword evidence="2" id="KW-0723">Serine/threonine-protein kinase</keyword>
<comment type="catalytic activity">
    <reaction evidence="8">
        <text>L-threonyl-[protein] + ATP = O-phospho-L-threonyl-[protein] + ADP + H(+)</text>
        <dbReference type="Rhea" id="RHEA:46608"/>
        <dbReference type="Rhea" id="RHEA-COMP:11060"/>
        <dbReference type="Rhea" id="RHEA-COMP:11605"/>
        <dbReference type="ChEBI" id="CHEBI:15378"/>
        <dbReference type="ChEBI" id="CHEBI:30013"/>
        <dbReference type="ChEBI" id="CHEBI:30616"/>
        <dbReference type="ChEBI" id="CHEBI:61977"/>
        <dbReference type="ChEBI" id="CHEBI:456216"/>
        <dbReference type="EC" id="2.7.11.1"/>
    </reaction>
</comment>
<dbReference type="EMBL" id="CABIJS010000716">
    <property type="protein sequence ID" value="VUZ57364.1"/>
    <property type="molecule type" value="Genomic_DNA"/>
</dbReference>
<name>A0A564ZEZ4_HYMDI</name>
<evidence type="ECO:0000313" key="12">
    <source>
        <dbReference type="Proteomes" id="UP000321570"/>
    </source>
</evidence>
<dbReference type="GO" id="GO:0004674">
    <property type="term" value="F:protein serine/threonine kinase activity"/>
    <property type="evidence" value="ECO:0007669"/>
    <property type="project" value="UniProtKB-KW"/>
</dbReference>
<evidence type="ECO:0000256" key="8">
    <source>
        <dbReference type="ARBA" id="ARBA00047899"/>
    </source>
</evidence>
<evidence type="ECO:0000256" key="4">
    <source>
        <dbReference type="ARBA" id="ARBA00022679"/>
    </source>
</evidence>
<dbReference type="EC" id="2.7.11.1" evidence="1"/>